<evidence type="ECO:0000313" key="8">
    <source>
        <dbReference type="EMBL" id="PRX96191.1"/>
    </source>
</evidence>
<evidence type="ECO:0000256" key="1">
    <source>
        <dbReference type="ARBA" id="ARBA00021390"/>
    </source>
</evidence>
<feature type="domain" description="HTH deoR-type" evidence="7">
    <location>
        <begin position="3"/>
        <end position="58"/>
    </location>
</feature>
<dbReference type="GO" id="GO:0003677">
    <property type="term" value="F:DNA binding"/>
    <property type="evidence" value="ECO:0007669"/>
    <property type="project" value="UniProtKB-KW"/>
</dbReference>
<dbReference type="EMBL" id="PVZC01000008">
    <property type="protein sequence ID" value="PRX96191.1"/>
    <property type="molecule type" value="Genomic_DNA"/>
</dbReference>
<dbReference type="RefSeq" id="WP_106250906.1">
    <property type="nucleotide sequence ID" value="NZ_PVZC01000008.1"/>
</dbReference>
<dbReference type="InterPro" id="IPR036390">
    <property type="entry name" value="WH_DNA-bd_sf"/>
</dbReference>
<dbReference type="PROSITE" id="PS00894">
    <property type="entry name" value="HTH_DEOR_1"/>
    <property type="match status" value="1"/>
</dbReference>
<name>A0A2T0PXD5_9ACTN</name>
<evidence type="ECO:0000256" key="4">
    <source>
        <dbReference type="ARBA" id="ARBA00023125"/>
    </source>
</evidence>
<dbReference type="InterPro" id="IPR001034">
    <property type="entry name" value="DeoR_HTH"/>
</dbReference>
<keyword evidence="3" id="KW-0805">Transcription regulation</keyword>
<evidence type="ECO:0000313" key="9">
    <source>
        <dbReference type="Proteomes" id="UP000237846"/>
    </source>
</evidence>
<keyword evidence="9" id="KW-1185">Reference proteome</keyword>
<dbReference type="SUPFAM" id="SSF100950">
    <property type="entry name" value="NagB/RpiA/CoA transferase-like"/>
    <property type="match status" value="1"/>
</dbReference>
<organism evidence="8 9">
    <name type="scientific">Allonocardiopsis opalescens</name>
    <dbReference type="NCBI Taxonomy" id="1144618"/>
    <lineage>
        <taxon>Bacteria</taxon>
        <taxon>Bacillati</taxon>
        <taxon>Actinomycetota</taxon>
        <taxon>Actinomycetes</taxon>
        <taxon>Streptosporangiales</taxon>
        <taxon>Allonocardiopsis</taxon>
    </lineage>
</organism>
<comment type="function">
    <text evidence="6">Repressor of the lactose catabolism operon. Galactose-6-phosphate is the inducer.</text>
</comment>
<dbReference type="AlphaFoldDB" id="A0A2T0PXD5"/>
<dbReference type="Pfam" id="PF00455">
    <property type="entry name" value="DeoRC"/>
    <property type="match status" value="1"/>
</dbReference>
<dbReference type="PRINTS" id="PR00037">
    <property type="entry name" value="HTHLACR"/>
</dbReference>
<evidence type="ECO:0000256" key="5">
    <source>
        <dbReference type="ARBA" id="ARBA00023163"/>
    </source>
</evidence>
<dbReference type="Gene3D" id="1.10.10.10">
    <property type="entry name" value="Winged helix-like DNA-binding domain superfamily/Winged helix DNA-binding domain"/>
    <property type="match status" value="1"/>
</dbReference>
<dbReference type="GO" id="GO:0003700">
    <property type="term" value="F:DNA-binding transcription factor activity"/>
    <property type="evidence" value="ECO:0007669"/>
    <property type="project" value="InterPro"/>
</dbReference>
<dbReference type="InterPro" id="IPR014036">
    <property type="entry name" value="DeoR-like_C"/>
</dbReference>
<comment type="caution">
    <text evidence="8">The sequence shown here is derived from an EMBL/GenBank/DDBJ whole genome shotgun (WGS) entry which is preliminary data.</text>
</comment>
<reference evidence="8 9" key="1">
    <citation type="submission" date="2018-03" db="EMBL/GenBank/DDBJ databases">
        <title>Genomic Encyclopedia of Archaeal and Bacterial Type Strains, Phase II (KMG-II): from individual species to whole genera.</title>
        <authorList>
            <person name="Goeker M."/>
        </authorList>
    </citation>
    <scope>NUCLEOTIDE SEQUENCE [LARGE SCALE GENOMIC DNA]</scope>
    <source>
        <strain evidence="8 9">DSM 45601</strain>
    </source>
</reference>
<dbReference type="OrthoDB" id="7688673at2"/>
<dbReference type="SUPFAM" id="SSF46785">
    <property type="entry name" value="Winged helix' DNA-binding domain"/>
    <property type="match status" value="1"/>
</dbReference>
<keyword evidence="5" id="KW-0804">Transcription</keyword>
<sequence>MDSSERLRTIIDVLQTVDRVTVAELSDRTGSSEMTIRRDLEQLAVQGVVKRVRGGAISLLLRGEEAPFALRQGDAADAKRRIAAEVDALVSDGEAVLLDAGTTCLEVARTLAGRRLTVMPLSLHGASVLSAEPATQLLLPGGEVRPGEQSFVGHMTEAAVRSLRFDTAVIGSCGISPEDGLMYHHLPEVAIKQAAIDSSRRVIVAADASKFQRTAFGRVCDIRQVDAVVTDAHEDNETVVRLRAAGITVRCV</sequence>
<dbReference type="PROSITE" id="PS51000">
    <property type="entry name" value="HTH_DEOR_2"/>
    <property type="match status" value="1"/>
</dbReference>
<accession>A0A2T0PXD5</accession>
<proteinExistence type="predicted"/>
<keyword evidence="2" id="KW-0678">Repressor</keyword>
<dbReference type="InterPro" id="IPR036388">
    <property type="entry name" value="WH-like_DNA-bd_sf"/>
</dbReference>
<dbReference type="InterPro" id="IPR050313">
    <property type="entry name" value="Carb_Metab_HTH_regulators"/>
</dbReference>
<protein>
    <recommendedName>
        <fullName evidence="1">Lactose phosphotransferase system repressor</fullName>
    </recommendedName>
</protein>
<evidence type="ECO:0000259" key="7">
    <source>
        <dbReference type="PROSITE" id="PS51000"/>
    </source>
</evidence>
<dbReference type="PANTHER" id="PTHR30363">
    <property type="entry name" value="HTH-TYPE TRANSCRIPTIONAL REGULATOR SRLR-RELATED"/>
    <property type="match status" value="1"/>
</dbReference>
<dbReference type="Proteomes" id="UP000237846">
    <property type="component" value="Unassembled WGS sequence"/>
</dbReference>
<dbReference type="InterPro" id="IPR018356">
    <property type="entry name" value="Tscrpt_reg_HTH_DeoR_CS"/>
</dbReference>
<dbReference type="SMART" id="SM00420">
    <property type="entry name" value="HTH_DEOR"/>
    <property type="match status" value="1"/>
</dbReference>
<keyword evidence="4" id="KW-0238">DNA-binding</keyword>
<dbReference type="InterPro" id="IPR037171">
    <property type="entry name" value="NagB/RpiA_transferase-like"/>
</dbReference>
<gene>
    <name evidence="8" type="ORF">CLV72_108197</name>
</gene>
<dbReference type="Pfam" id="PF08220">
    <property type="entry name" value="HTH_DeoR"/>
    <property type="match status" value="1"/>
</dbReference>
<evidence type="ECO:0000256" key="3">
    <source>
        <dbReference type="ARBA" id="ARBA00023015"/>
    </source>
</evidence>
<dbReference type="PANTHER" id="PTHR30363:SF4">
    <property type="entry name" value="GLYCEROL-3-PHOSPHATE REGULON REPRESSOR"/>
    <property type="match status" value="1"/>
</dbReference>
<evidence type="ECO:0000256" key="2">
    <source>
        <dbReference type="ARBA" id="ARBA00022491"/>
    </source>
</evidence>
<dbReference type="SMART" id="SM01134">
    <property type="entry name" value="DeoRC"/>
    <property type="match status" value="1"/>
</dbReference>
<evidence type="ECO:0000256" key="6">
    <source>
        <dbReference type="ARBA" id="ARBA00024937"/>
    </source>
</evidence>